<dbReference type="EMBL" id="JAGUCO010000022">
    <property type="protein sequence ID" value="MBS2100379.1"/>
    <property type="molecule type" value="Genomic_DNA"/>
</dbReference>
<sequence length="48" mass="5919">MMNKYTWKDSIKRDIKKREEQNQVFRKLIKMFGEVCEKRINGKIKSKN</sequence>
<dbReference type="RefSeq" id="WP_212218101.1">
    <property type="nucleotide sequence ID" value="NZ_JAGUCO010000022.1"/>
</dbReference>
<proteinExistence type="predicted"/>
<evidence type="ECO:0000313" key="1">
    <source>
        <dbReference type="EMBL" id="MBS2100379.1"/>
    </source>
</evidence>
<accession>A0ABS5JZP1</accession>
<reference evidence="1 2" key="1">
    <citation type="journal article" date="2015" name="Int. J. Syst. Evol. Microbiol.">
        <title>Carboxylicivirga linearis sp. nov., isolated from a sea cucumber culture pond.</title>
        <authorList>
            <person name="Wang F.Q."/>
            <person name="Zhou Y.X."/>
            <person name="Lin X.Z."/>
            <person name="Chen G.J."/>
            <person name="Du Z.J."/>
        </authorList>
    </citation>
    <scope>NUCLEOTIDE SEQUENCE [LARGE SCALE GENOMIC DNA]</scope>
    <source>
        <strain evidence="1 2">FB218</strain>
    </source>
</reference>
<protein>
    <submittedName>
        <fullName evidence="1">Uncharacterized protein</fullName>
    </submittedName>
</protein>
<keyword evidence="2" id="KW-1185">Reference proteome</keyword>
<evidence type="ECO:0000313" key="2">
    <source>
        <dbReference type="Proteomes" id="UP000708576"/>
    </source>
</evidence>
<name>A0ABS5JZP1_9BACT</name>
<gene>
    <name evidence="1" type="ORF">KEM10_18990</name>
</gene>
<organism evidence="1 2">
    <name type="scientific">Carboxylicivirga linearis</name>
    <dbReference type="NCBI Taxonomy" id="1628157"/>
    <lineage>
        <taxon>Bacteria</taxon>
        <taxon>Pseudomonadati</taxon>
        <taxon>Bacteroidota</taxon>
        <taxon>Bacteroidia</taxon>
        <taxon>Marinilabiliales</taxon>
        <taxon>Marinilabiliaceae</taxon>
        <taxon>Carboxylicivirga</taxon>
    </lineage>
</organism>
<comment type="caution">
    <text evidence="1">The sequence shown here is derived from an EMBL/GenBank/DDBJ whole genome shotgun (WGS) entry which is preliminary data.</text>
</comment>
<dbReference type="Proteomes" id="UP000708576">
    <property type="component" value="Unassembled WGS sequence"/>
</dbReference>